<dbReference type="GO" id="GO:0003755">
    <property type="term" value="F:peptidyl-prolyl cis-trans isomerase activity"/>
    <property type="evidence" value="ECO:0007669"/>
    <property type="project" value="UniProtKB-EC"/>
</dbReference>
<name>A0ABU8ZLK7_9BIFI</name>
<reference evidence="9 10" key="1">
    <citation type="submission" date="2024-02" db="EMBL/GenBank/DDBJ databases">
        <title>Bifidobacterium honeyensis sp. nov., isolated from the comb honey.</title>
        <authorList>
            <person name="Liu W."/>
            <person name="Li Y."/>
        </authorList>
    </citation>
    <scope>NUCLEOTIDE SEQUENCE [LARGE SCALE GENOMIC DNA]</scope>
    <source>
        <strain evidence="9 10">IMAU50988</strain>
    </source>
</reference>
<evidence type="ECO:0000256" key="2">
    <source>
        <dbReference type="ARBA" id="ARBA00006577"/>
    </source>
</evidence>
<dbReference type="PROSITE" id="PS50059">
    <property type="entry name" value="FKBP_PPIASE"/>
    <property type="match status" value="1"/>
</dbReference>
<gene>
    <name evidence="9" type="ORF">V8P97_01165</name>
</gene>
<comment type="similarity">
    <text evidence="2 6">Belongs to the FKBP-type PPIase family.</text>
</comment>
<sequence length="318" mass="33915">MYMQHEGRLAAKIMGIFCSVALSATLASCSGSKPSDSASSAGDTMTGISAEGKPGQKPKVTFKTPLDFKDKAHEVIQKGDGEVVQDGDRLCVQDLALDSKDGKEIYSTWEGGHADCAILVDKEEIPAYYDVFKGQRLNSTIAIGIKDETSGKTGNSNSQVPSSYIMAITLVSKSKELTRAKGDKVSDVPSDLPKVTLDDKGKPSLDLNGYHPGNKLVVQTLIKGKGAKVESSQTVRAHYTGWLASNGKQFDSSWDRGKPTPFGLNQVIKGWTQGLTGQTVGSQVLLVIPPNLGYGSQSNDKIPANSTLIFVIDIIAAY</sequence>
<dbReference type="PANTHER" id="PTHR43811">
    <property type="entry name" value="FKBP-TYPE PEPTIDYL-PROLYL CIS-TRANS ISOMERASE FKPA"/>
    <property type="match status" value="1"/>
</dbReference>
<evidence type="ECO:0000313" key="10">
    <source>
        <dbReference type="Proteomes" id="UP001373159"/>
    </source>
</evidence>
<dbReference type="InterPro" id="IPR046357">
    <property type="entry name" value="PPIase_dom_sf"/>
</dbReference>
<feature type="region of interest" description="Disordered" evidence="7">
    <location>
        <begin position="31"/>
        <end position="62"/>
    </location>
</feature>
<evidence type="ECO:0000256" key="4">
    <source>
        <dbReference type="ARBA" id="ARBA00023235"/>
    </source>
</evidence>
<dbReference type="PANTHER" id="PTHR43811:SF19">
    <property type="entry name" value="39 KDA FK506-BINDING NUCLEAR PROTEIN"/>
    <property type="match status" value="1"/>
</dbReference>
<evidence type="ECO:0000256" key="3">
    <source>
        <dbReference type="ARBA" id="ARBA00023110"/>
    </source>
</evidence>
<dbReference type="Proteomes" id="UP001373159">
    <property type="component" value="Unassembled WGS sequence"/>
</dbReference>
<keyword evidence="3 5" id="KW-0697">Rotamase</keyword>
<feature type="domain" description="PPIase FKBP-type" evidence="8">
    <location>
        <begin position="232"/>
        <end position="318"/>
    </location>
</feature>
<proteinExistence type="inferred from homology"/>
<keyword evidence="10" id="KW-1185">Reference proteome</keyword>
<evidence type="ECO:0000313" key="9">
    <source>
        <dbReference type="EMBL" id="MEK0306089.1"/>
    </source>
</evidence>
<evidence type="ECO:0000259" key="8">
    <source>
        <dbReference type="PROSITE" id="PS50059"/>
    </source>
</evidence>
<evidence type="ECO:0000256" key="7">
    <source>
        <dbReference type="SAM" id="MobiDB-lite"/>
    </source>
</evidence>
<organism evidence="9 10">
    <name type="scientific">Bifidobacterium favimelis</name>
    <dbReference type="NCBI Taxonomy" id="3122979"/>
    <lineage>
        <taxon>Bacteria</taxon>
        <taxon>Bacillati</taxon>
        <taxon>Actinomycetota</taxon>
        <taxon>Actinomycetes</taxon>
        <taxon>Bifidobacteriales</taxon>
        <taxon>Bifidobacteriaceae</taxon>
        <taxon>Bifidobacterium</taxon>
    </lineage>
</organism>
<dbReference type="Pfam" id="PF00254">
    <property type="entry name" value="FKBP_C"/>
    <property type="match status" value="1"/>
</dbReference>
<dbReference type="InterPro" id="IPR001179">
    <property type="entry name" value="PPIase_FKBP_dom"/>
</dbReference>
<dbReference type="SUPFAM" id="SSF54534">
    <property type="entry name" value="FKBP-like"/>
    <property type="match status" value="1"/>
</dbReference>
<protein>
    <recommendedName>
        <fullName evidence="6">Peptidyl-prolyl cis-trans isomerase</fullName>
        <ecNumber evidence="6">5.2.1.8</ecNumber>
    </recommendedName>
</protein>
<comment type="catalytic activity">
    <reaction evidence="1 5 6">
        <text>[protein]-peptidylproline (omega=180) = [protein]-peptidylproline (omega=0)</text>
        <dbReference type="Rhea" id="RHEA:16237"/>
        <dbReference type="Rhea" id="RHEA-COMP:10747"/>
        <dbReference type="Rhea" id="RHEA-COMP:10748"/>
        <dbReference type="ChEBI" id="CHEBI:83833"/>
        <dbReference type="ChEBI" id="CHEBI:83834"/>
        <dbReference type="EC" id="5.2.1.8"/>
    </reaction>
</comment>
<dbReference type="RefSeq" id="WP_340468626.1">
    <property type="nucleotide sequence ID" value="NZ_JBANBB010000001.1"/>
</dbReference>
<dbReference type="EC" id="5.2.1.8" evidence="6"/>
<dbReference type="EMBL" id="JBANBB010000001">
    <property type="protein sequence ID" value="MEK0306089.1"/>
    <property type="molecule type" value="Genomic_DNA"/>
</dbReference>
<dbReference type="Gene3D" id="3.10.50.40">
    <property type="match status" value="1"/>
</dbReference>
<accession>A0ABU8ZLK7</accession>
<evidence type="ECO:0000256" key="1">
    <source>
        <dbReference type="ARBA" id="ARBA00000971"/>
    </source>
</evidence>
<comment type="caution">
    <text evidence="9">The sequence shown here is derived from an EMBL/GenBank/DDBJ whole genome shotgun (WGS) entry which is preliminary data.</text>
</comment>
<keyword evidence="4 5" id="KW-0413">Isomerase</keyword>
<evidence type="ECO:0000256" key="6">
    <source>
        <dbReference type="RuleBase" id="RU003915"/>
    </source>
</evidence>
<feature type="compositionally biased region" description="Low complexity" evidence="7">
    <location>
        <begin position="31"/>
        <end position="41"/>
    </location>
</feature>
<evidence type="ECO:0000256" key="5">
    <source>
        <dbReference type="PROSITE-ProRule" id="PRU00277"/>
    </source>
</evidence>